<evidence type="ECO:0000313" key="4">
    <source>
        <dbReference type="EMBL" id="MCY1010288.1"/>
    </source>
</evidence>
<dbReference type="Gene3D" id="3.30.420.40">
    <property type="match status" value="4"/>
</dbReference>
<feature type="compositionally biased region" description="Basic and acidic residues" evidence="1">
    <location>
        <begin position="1164"/>
        <end position="1182"/>
    </location>
</feature>
<accession>A0A9X3J1Q4</accession>
<protein>
    <submittedName>
        <fullName evidence="4">Acyl-CoA dehydratase activase-related protein</fullName>
    </submittedName>
</protein>
<dbReference type="Pfam" id="PF09989">
    <property type="entry name" value="DUF2229"/>
    <property type="match status" value="1"/>
</dbReference>
<dbReference type="PANTHER" id="PTHR32329:SF4">
    <property type="entry name" value="ACTIVATOR OF 2-HYDROXYACYL-COA DEHYDRATASE"/>
    <property type="match status" value="1"/>
</dbReference>
<feature type="domain" description="ATPase BadF/BadG/BcrA/BcrD type" evidence="2">
    <location>
        <begin position="8"/>
        <end position="228"/>
    </location>
</feature>
<dbReference type="CDD" id="cd24035">
    <property type="entry name" value="ASKHA_NBD_O66634-like_rpt2"/>
    <property type="match status" value="1"/>
</dbReference>
<reference evidence="4" key="1">
    <citation type="submission" date="2022-11" db="EMBL/GenBank/DDBJ databases">
        <title>Minimal conservation of predation-associated metabolite biosynthetic gene clusters underscores biosynthetic potential of Myxococcota including descriptions for ten novel species: Archangium lansinium sp. nov., Myxococcus landrumus sp. nov., Nannocystis bai.</title>
        <authorList>
            <person name="Ahearne A."/>
            <person name="Stevens C."/>
            <person name="Phillips K."/>
        </authorList>
    </citation>
    <scope>NUCLEOTIDE SEQUENCE</scope>
    <source>
        <strain evidence="4">Na p29</strain>
    </source>
</reference>
<dbReference type="InterPro" id="IPR043129">
    <property type="entry name" value="ATPase_NBD"/>
</dbReference>
<evidence type="ECO:0000259" key="3">
    <source>
        <dbReference type="Pfam" id="PF09989"/>
    </source>
</evidence>
<name>A0A9X3J1Q4_9BACT</name>
<evidence type="ECO:0000259" key="2">
    <source>
        <dbReference type="Pfam" id="PF01869"/>
    </source>
</evidence>
<dbReference type="CDD" id="cd24034">
    <property type="entry name" value="ASKHA_NBD_O66634-like_rpt1"/>
    <property type="match status" value="1"/>
</dbReference>
<feature type="domain" description="DUF2229" evidence="3">
    <location>
        <begin position="843"/>
        <end position="931"/>
    </location>
</feature>
<feature type="compositionally biased region" description="Low complexity" evidence="1">
    <location>
        <begin position="1071"/>
        <end position="1086"/>
    </location>
</feature>
<dbReference type="PANTHER" id="PTHR32329">
    <property type="entry name" value="BIFUNCTIONAL PROTEIN [INCLUDES 2-HYDROXYACYL-COA DEHYDRATASE (N-TER) AND ITS ACTIVATOR DOMAIN (C_TERM)-RELATED"/>
    <property type="match status" value="1"/>
</dbReference>
<feature type="compositionally biased region" description="Basic and acidic residues" evidence="1">
    <location>
        <begin position="963"/>
        <end position="978"/>
    </location>
</feature>
<dbReference type="InterPro" id="IPR051805">
    <property type="entry name" value="Dehydratase_Activator_Redct"/>
</dbReference>
<feature type="compositionally biased region" description="Low complexity" evidence="1">
    <location>
        <begin position="1199"/>
        <end position="1226"/>
    </location>
</feature>
<evidence type="ECO:0000256" key="1">
    <source>
        <dbReference type="SAM" id="MobiDB-lite"/>
    </source>
</evidence>
<dbReference type="AlphaFoldDB" id="A0A9X3J1Q4"/>
<comment type="caution">
    <text evidence="4">The sequence shown here is derived from an EMBL/GenBank/DDBJ whole genome shotgun (WGS) entry which is preliminary data.</text>
</comment>
<proteinExistence type="predicted"/>
<dbReference type="InterPro" id="IPR018709">
    <property type="entry name" value="CoA_activase_DUF2229"/>
</dbReference>
<dbReference type="Pfam" id="PF01869">
    <property type="entry name" value="BcrAD_BadFG"/>
    <property type="match status" value="2"/>
</dbReference>
<feature type="compositionally biased region" description="Basic residues" evidence="1">
    <location>
        <begin position="1016"/>
        <end position="1025"/>
    </location>
</feature>
<feature type="region of interest" description="Disordered" evidence="1">
    <location>
        <begin position="941"/>
        <end position="1132"/>
    </location>
</feature>
<dbReference type="EMBL" id="JAPNKE010000002">
    <property type="protein sequence ID" value="MCY1010288.1"/>
    <property type="molecule type" value="Genomic_DNA"/>
</dbReference>
<dbReference type="SUPFAM" id="SSF53067">
    <property type="entry name" value="Actin-like ATPase domain"/>
    <property type="match status" value="2"/>
</dbReference>
<keyword evidence="5" id="KW-1185">Reference proteome</keyword>
<feature type="compositionally biased region" description="Basic residues" evidence="1">
    <location>
        <begin position="1087"/>
        <end position="1101"/>
    </location>
</feature>
<gene>
    <name evidence="4" type="ORF">OV079_32915</name>
</gene>
<evidence type="ECO:0000313" key="5">
    <source>
        <dbReference type="Proteomes" id="UP001150924"/>
    </source>
</evidence>
<feature type="domain" description="ATPase BadF/BadG/BcrA/BcrD type" evidence="2">
    <location>
        <begin position="352"/>
        <end position="616"/>
    </location>
</feature>
<organism evidence="4 5">
    <name type="scientific">Nannocystis pusilla</name>
    <dbReference type="NCBI Taxonomy" id="889268"/>
    <lineage>
        <taxon>Bacteria</taxon>
        <taxon>Pseudomonadati</taxon>
        <taxon>Myxococcota</taxon>
        <taxon>Polyangia</taxon>
        <taxon>Nannocystales</taxon>
        <taxon>Nannocystaceae</taxon>
        <taxon>Nannocystis</taxon>
    </lineage>
</organism>
<feature type="compositionally biased region" description="Basic and acidic residues" evidence="1">
    <location>
        <begin position="1244"/>
        <end position="1261"/>
    </location>
</feature>
<feature type="compositionally biased region" description="Basic and acidic residues" evidence="1">
    <location>
        <begin position="1050"/>
        <end position="1070"/>
    </location>
</feature>
<feature type="compositionally biased region" description="Basic and acidic residues" evidence="1">
    <location>
        <begin position="1102"/>
        <end position="1113"/>
    </location>
</feature>
<sequence length="1261" mass="137770">MSQLKYIVGVDLGSTTVKAVVVEAATDTIVWKDYQRHESKQADRALKMFKEIEEAVGDLRGNARMFITGSGGATVGRWVGAKFVQEVNAVSLAVEKLHPEVNSVIELGGQDAKIIIFKPDPETGRKKKIPSMNDKCAGGTGAVIDKINAKLKIPADLLCQQGYVGHKLHPVAGKCGVFAETDVNGLQKLGVPADELMASLFEAIVQQNLSVLTRGHTLMPHVLLLGGPNTYIKGMVEAWKANIPPIWHERNVPLPEGVDPADLIIVPQNAQYYAAMGAVEFGKDEDERVGVYQGTEKLHWYLTEGRLLEKKKAGAAGLSKDEADLDEFMTKYKPPKFVPKEFTPGEDVRVFIGIDGGSTSSKAVMLNEQGEVIRKVYQLSKGNPIVDTKELLADLRQQVEGAGCTLTVLGVGTTGYAKDILRDTLRADAAIVETVAHCESALHFYDNVDVVCDVGGQDIKIIILKNGKVKDFKLNTQCSAGNGYFLQSTAEGFGIDVKQYAQRAFGAQAMPTFGYGCAVFMQSDIVDFQRQGWAPEEIMAGLAAVLPKNIWLYVSQIPNLAKLGSKFILQGGTQHNLAAVKAQVDFIQERFKSKGTEAQVIVHQHCGESGAIGAALEVRRMVQQLEHKTEWIGIDKVASIDFSQRRDESTRCYFCKNKCLRTFIDVDLEMKQQEAEKRMALGQLLKIRKREDKPDEAVGTKRLIIATCEKGEVEDLDSMKKIKGGLDQLKKNYPNLAAKAAKDIWDAQNPPNVADSIDDVGLGLSEHLDLPPQLAEHQDKVDGLLRKLNRSPKVAELLGKAAGTLEKVAEKVGKAAPLAAVTRETLAAQQQRIALMKKRATLRIGIPRVLNQYSQNPFFSAYFEALGVPAKNIVYSDFTSEELYKEGAKRGAIDPCFPSKVCIAHMHNLVETKHKKRPLDVIVFPQVDSMETWLSGTVGSRVPDGGRLGRHDQGRLHQGGRRVRPEGHQAGRAVRADGRAQAVQEADVRVLQGRARAVRGGERPRGRGGVQGPGRLLRRPPRRRPQGAEVARAGAADRRGPAGPPVPQRPRHEPRDPGRAAEARLPDLHRAVAAARRGHRPAAVPAGHRRGLHQGPVRHHRRVEEQLQREHQPEGVGRQVHGASPEPGRARAVELQVRPRRADLHGHRGDHRELRHAVLLVQGHRREQADRVDQDPHRDHRLLPQALSGGHAPPAGQEAARAGAPRGVPGRAAAPHRVGPGAPGRRAGAEARRGAAGGRPAAAPDRRRGADRRAPRQEGLT</sequence>
<dbReference type="Proteomes" id="UP001150924">
    <property type="component" value="Unassembled WGS sequence"/>
</dbReference>
<feature type="region of interest" description="Disordered" evidence="1">
    <location>
        <begin position="1160"/>
        <end position="1261"/>
    </location>
</feature>
<dbReference type="InterPro" id="IPR002731">
    <property type="entry name" value="ATPase_BadF"/>
</dbReference>